<feature type="transmembrane region" description="Helical" evidence="6">
    <location>
        <begin position="45"/>
        <end position="65"/>
    </location>
</feature>
<feature type="transmembrane region" description="Helical" evidence="6">
    <location>
        <begin position="236"/>
        <end position="258"/>
    </location>
</feature>
<dbReference type="GO" id="GO:0005886">
    <property type="term" value="C:plasma membrane"/>
    <property type="evidence" value="ECO:0007669"/>
    <property type="project" value="UniProtKB-SubCell"/>
</dbReference>
<evidence type="ECO:0000313" key="7">
    <source>
        <dbReference type="EMBL" id="AQQ54826.1"/>
    </source>
</evidence>
<gene>
    <name evidence="7" type="ORF">B0X71_18110</name>
</gene>
<dbReference type="RefSeq" id="WP_077590727.1">
    <property type="nucleotide sequence ID" value="NZ_CP019640.1"/>
</dbReference>
<evidence type="ECO:0000256" key="1">
    <source>
        <dbReference type="ARBA" id="ARBA00004141"/>
    </source>
</evidence>
<keyword evidence="6" id="KW-1003">Cell membrane</keyword>
<keyword evidence="4 6" id="KW-1133">Transmembrane helix</keyword>
<organism evidence="7 8">
    <name type="scientific">Planococcus lenghuensis</name>
    <dbReference type="NCBI Taxonomy" id="2213202"/>
    <lineage>
        <taxon>Bacteria</taxon>
        <taxon>Bacillati</taxon>
        <taxon>Bacillota</taxon>
        <taxon>Bacilli</taxon>
        <taxon>Bacillales</taxon>
        <taxon>Caryophanaceae</taxon>
        <taxon>Planococcus</taxon>
    </lineage>
</organism>
<feature type="transmembrane region" description="Helical" evidence="6">
    <location>
        <begin position="214"/>
        <end position="230"/>
    </location>
</feature>
<dbReference type="PANTHER" id="PTHR43701:SF2">
    <property type="entry name" value="MEMBRANE TRANSPORTER PROTEIN YJNA-RELATED"/>
    <property type="match status" value="1"/>
</dbReference>
<dbReference type="InterPro" id="IPR051598">
    <property type="entry name" value="TSUP/Inactive_protease-like"/>
</dbReference>
<name>A0A1Q2L335_9BACL</name>
<feature type="transmembrane region" description="Helical" evidence="6">
    <location>
        <begin position="101"/>
        <end position="119"/>
    </location>
</feature>
<dbReference type="InterPro" id="IPR002781">
    <property type="entry name" value="TM_pro_TauE-like"/>
</dbReference>
<reference evidence="7 8" key="1">
    <citation type="submission" date="2017-02" db="EMBL/GenBank/DDBJ databases">
        <title>The complete genomic sequence of a novel cold adapted crude oil-degrading bacterium Planococcus qaidamina Y42.</title>
        <authorList>
            <person name="Yang R."/>
        </authorList>
    </citation>
    <scope>NUCLEOTIDE SEQUENCE [LARGE SCALE GENOMIC DNA]</scope>
    <source>
        <strain evidence="7 8">Y42</strain>
    </source>
</reference>
<evidence type="ECO:0000256" key="3">
    <source>
        <dbReference type="ARBA" id="ARBA00022692"/>
    </source>
</evidence>
<keyword evidence="5 6" id="KW-0472">Membrane</keyword>
<keyword evidence="8" id="KW-1185">Reference proteome</keyword>
<dbReference type="PANTHER" id="PTHR43701">
    <property type="entry name" value="MEMBRANE TRANSPORTER PROTEIN MJ0441-RELATED"/>
    <property type="match status" value="1"/>
</dbReference>
<dbReference type="OrthoDB" id="9780109at2"/>
<comment type="subcellular location">
    <subcellularLocation>
        <location evidence="6">Cell membrane</location>
        <topology evidence="6">Multi-pass membrane protein</topology>
    </subcellularLocation>
    <subcellularLocation>
        <location evidence="1">Membrane</location>
        <topology evidence="1">Multi-pass membrane protein</topology>
    </subcellularLocation>
</comment>
<evidence type="ECO:0000256" key="6">
    <source>
        <dbReference type="RuleBase" id="RU363041"/>
    </source>
</evidence>
<evidence type="ECO:0000256" key="2">
    <source>
        <dbReference type="ARBA" id="ARBA00009142"/>
    </source>
</evidence>
<dbReference type="Proteomes" id="UP000188184">
    <property type="component" value="Chromosome"/>
</dbReference>
<accession>A0A1Q2L335</accession>
<evidence type="ECO:0000256" key="4">
    <source>
        <dbReference type="ARBA" id="ARBA00022989"/>
    </source>
</evidence>
<dbReference type="AlphaFoldDB" id="A0A1Q2L335"/>
<dbReference type="Pfam" id="PF01925">
    <property type="entry name" value="TauE"/>
    <property type="match status" value="1"/>
</dbReference>
<feature type="transmembrane region" description="Helical" evidence="6">
    <location>
        <begin position="77"/>
        <end position="95"/>
    </location>
</feature>
<dbReference type="KEGG" id="pmar:B0X71_18110"/>
<proteinExistence type="inferred from homology"/>
<keyword evidence="3 6" id="KW-0812">Transmembrane</keyword>
<comment type="similarity">
    <text evidence="2 6">Belongs to the 4-toluene sulfonate uptake permease (TSUP) (TC 2.A.102) family.</text>
</comment>
<evidence type="ECO:0000313" key="8">
    <source>
        <dbReference type="Proteomes" id="UP000188184"/>
    </source>
</evidence>
<dbReference type="EMBL" id="CP019640">
    <property type="protein sequence ID" value="AQQ54826.1"/>
    <property type="molecule type" value="Genomic_DNA"/>
</dbReference>
<feature type="transmembrane region" description="Helical" evidence="6">
    <location>
        <begin position="184"/>
        <end position="207"/>
    </location>
</feature>
<sequence>MDITTGLLLLAIGIIAGGYGIIVGAGGGFIFVPALLLILDMPPEIAAGSGLLVVLINSLSGVFGYARQKRIHYKTGMLLAISAVPGTILGVWLVQNNPASWFYSIFGGLLVALSIFLFIKNSSIGFRKTPNGHSSGEQKDKEIGVKGLILIGAVIGVISSYLGIGGGWLLVPILVYVFHIAPHYATATSIFSLCLYTAVGSALQIYFGNVDWTAVFWGGLGVLAGSQLGVRLSRKISGTAIIQMLSFLLMIIGLRLLFD</sequence>
<evidence type="ECO:0000256" key="5">
    <source>
        <dbReference type="ARBA" id="ARBA00023136"/>
    </source>
</evidence>
<feature type="transmembrane region" description="Helical" evidence="6">
    <location>
        <begin position="7"/>
        <end position="39"/>
    </location>
</feature>
<protein>
    <recommendedName>
        <fullName evidence="6">Probable membrane transporter protein</fullName>
    </recommendedName>
</protein>
<feature type="transmembrane region" description="Helical" evidence="6">
    <location>
        <begin position="148"/>
        <end position="178"/>
    </location>
</feature>